<dbReference type="InterPro" id="IPR001917">
    <property type="entry name" value="Aminotrans_II_pyridoxalP_BS"/>
</dbReference>
<dbReference type="RefSeq" id="WP_013335725.1">
    <property type="nucleotide sequence ID" value="NC_014537.1"/>
</dbReference>
<dbReference type="InterPro" id="IPR050106">
    <property type="entry name" value="HistidinolP_aminotransfase"/>
</dbReference>
<comment type="similarity">
    <text evidence="3">Belongs to the class-II pyridoxal-phosphate-dependent aminotransferase family. Histidinol-phosphate aminotransferase subfamily.</text>
</comment>
<dbReference type="PANTHER" id="PTHR43643:SF6">
    <property type="entry name" value="HISTIDINOL-PHOSPHATE AMINOTRANSFERASE"/>
    <property type="match status" value="1"/>
</dbReference>
<protein>
    <recommendedName>
        <fullName evidence="4">histidinol-phosphate transaminase</fullName>
        <ecNumber evidence="4">2.6.1.9</ecNumber>
    </recommendedName>
</protein>
<comment type="pathway">
    <text evidence="2">Amino-acid biosynthesis; L-histidine biosynthesis; L-histidine from 5-phospho-alpha-D-ribose 1-diphosphate: step 7/9.</text>
</comment>
<keyword evidence="7 13" id="KW-0808">Transferase</keyword>
<evidence type="ECO:0000256" key="10">
    <source>
        <dbReference type="ARBA" id="ARBA00047481"/>
    </source>
</evidence>
<dbReference type="EC" id="2.6.1.9" evidence="4"/>
<evidence type="ECO:0000256" key="7">
    <source>
        <dbReference type="ARBA" id="ARBA00022679"/>
    </source>
</evidence>
<dbReference type="SUPFAM" id="SSF53383">
    <property type="entry name" value="PLP-dependent transferases"/>
    <property type="match status" value="1"/>
</dbReference>
<dbReference type="AlphaFoldDB" id="E1QV73"/>
<evidence type="ECO:0000256" key="3">
    <source>
        <dbReference type="ARBA" id="ARBA00007970"/>
    </source>
</evidence>
<dbReference type="HOGENOM" id="CLU_017584_3_1_2"/>
<dbReference type="InterPro" id="IPR015422">
    <property type="entry name" value="PyrdxlP-dep_Trfase_small"/>
</dbReference>
<evidence type="ECO:0000313" key="14">
    <source>
        <dbReference type="Proteomes" id="UP000006681"/>
    </source>
</evidence>
<accession>E1QV73</accession>
<dbReference type="PANTHER" id="PTHR43643">
    <property type="entry name" value="HISTIDINOL-PHOSPHATE AMINOTRANSFERASE 2"/>
    <property type="match status" value="1"/>
</dbReference>
<evidence type="ECO:0000256" key="1">
    <source>
        <dbReference type="ARBA" id="ARBA00001933"/>
    </source>
</evidence>
<comment type="cofactor">
    <cofactor evidence="1 11">
        <name>pyridoxal 5'-phosphate</name>
        <dbReference type="ChEBI" id="CHEBI:597326"/>
    </cofactor>
</comment>
<dbReference type="Proteomes" id="UP000006681">
    <property type="component" value="Chromosome"/>
</dbReference>
<dbReference type="KEGG" id="vdi:Vdis_0604"/>
<evidence type="ECO:0000256" key="11">
    <source>
        <dbReference type="RuleBase" id="RU003693"/>
    </source>
</evidence>
<dbReference type="PROSITE" id="PS00599">
    <property type="entry name" value="AA_TRANSFER_CLASS_2"/>
    <property type="match status" value="1"/>
</dbReference>
<dbReference type="GO" id="GO:0004400">
    <property type="term" value="F:histidinol-phosphate transaminase activity"/>
    <property type="evidence" value="ECO:0007669"/>
    <property type="project" value="UniProtKB-EC"/>
</dbReference>
<dbReference type="Gene3D" id="3.90.1150.10">
    <property type="entry name" value="Aspartate Aminotransferase, domain 1"/>
    <property type="match status" value="1"/>
</dbReference>
<proteinExistence type="inferred from homology"/>
<feature type="domain" description="Aminotransferase class I/classII large" evidence="12">
    <location>
        <begin position="27"/>
        <end position="333"/>
    </location>
</feature>
<dbReference type="EMBL" id="CP002100">
    <property type="protein sequence ID" value="ADN50000.1"/>
    <property type="molecule type" value="Genomic_DNA"/>
</dbReference>
<evidence type="ECO:0000256" key="8">
    <source>
        <dbReference type="ARBA" id="ARBA00022898"/>
    </source>
</evidence>
<evidence type="ECO:0000256" key="9">
    <source>
        <dbReference type="ARBA" id="ARBA00023102"/>
    </source>
</evidence>
<keyword evidence="6" id="KW-0028">Amino-acid biosynthesis</keyword>
<organism evidence="13 14">
    <name type="scientific">Vulcanisaeta distributa (strain DSM 14429 / JCM 11212 / NBRC 100878 / IC-017)</name>
    <dbReference type="NCBI Taxonomy" id="572478"/>
    <lineage>
        <taxon>Archaea</taxon>
        <taxon>Thermoproteota</taxon>
        <taxon>Thermoprotei</taxon>
        <taxon>Thermoproteales</taxon>
        <taxon>Thermoproteaceae</taxon>
        <taxon>Vulcanisaeta</taxon>
    </lineage>
</organism>
<reference evidence="13 14" key="1">
    <citation type="journal article" date="2010" name="Stand. Genomic Sci.">
        <title>Complete genome sequence of Vulcanisaeta distributa type strain (IC-017).</title>
        <authorList>
            <person name="Mavromatis K."/>
            <person name="Sikorski J."/>
            <person name="Pabst E."/>
            <person name="Teshima H."/>
            <person name="Lapidus A."/>
            <person name="Lucas S."/>
            <person name="Nolan M."/>
            <person name="Glavina Del Rio T."/>
            <person name="Cheng J.F."/>
            <person name="Bruce D."/>
            <person name="Goodwin L."/>
            <person name="Pitluck S."/>
            <person name="Liolios K."/>
            <person name="Ivanova N."/>
            <person name="Mikhailova N."/>
            <person name="Pati A."/>
            <person name="Chen A."/>
            <person name="Palaniappan K."/>
            <person name="Land M."/>
            <person name="Hauser L."/>
            <person name="Chang Y.J."/>
            <person name="Jeffries C.D."/>
            <person name="Rohde M."/>
            <person name="Spring S."/>
            <person name="Goker M."/>
            <person name="Wirth R."/>
            <person name="Woyke T."/>
            <person name="Bristow J."/>
            <person name="Eisen J.A."/>
            <person name="Markowitz V."/>
            <person name="Hugenholtz P."/>
            <person name="Klenk H.P."/>
            <person name="Kyrpides N.C."/>
        </authorList>
    </citation>
    <scope>NUCLEOTIDE SEQUENCE [LARGE SCALE GENOMIC DNA]</scope>
    <source>
        <strain evidence="14">DSM 14429 / JCM 11212 / NBRC 100878 / IC-017</strain>
    </source>
</reference>
<dbReference type="STRING" id="572478.Vdis_0604"/>
<dbReference type="InterPro" id="IPR015424">
    <property type="entry name" value="PyrdxlP-dep_Trfase"/>
</dbReference>
<evidence type="ECO:0000313" key="13">
    <source>
        <dbReference type="EMBL" id="ADN50000.1"/>
    </source>
</evidence>
<keyword evidence="8 11" id="KW-0663">Pyridoxal phosphate</keyword>
<dbReference type="CDD" id="cd00609">
    <property type="entry name" value="AAT_like"/>
    <property type="match status" value="1"/>
</dbReference>
<evidence type="ECO:0000256" key="5">
    <source>
        <dbReference type="ARBA" id="ARBA00022576"/>
    </source>
</evidence>
<reference evidence="14" key="2">
    <citation type="journal article" date="2010" name="Stand. Genomic Sci.">
        <title>Complete genome sequence of Vulcanisaeta distributa type strain (IC-017T).</title>
        <authorList>
            <person name="Mavromatis K."/>
            <person name="Sikorski J."/>
            <person name="Pabst E."/>
            <person name="Teshima H."/>
            <person name="Lapidus A."/>
            <person name="Lucas S."/>
            <person name="Nolan M."/>
            <person name="Glavina Del Rio T."/>
            <person name="Cheng J."/>
            <person name="Bruce D."/>
            <person name="Goodwin L."/>
            <person name="Pitluck S."/>
            <person name="Liolios K."/>
            <person name="Ivanova N."/>
            <person name="Mikhailova N."/>
            <person name="Pati A."/>
            <person name="Chen A."/>
            <person name="Palaniappan K."/>
            <person name="Land M."/>
            <person name="Hauser L."/>
            <person name="Chang Y."/>
            <person name="Jeffries C."/>
            <person name="Rohde M."/>
            <person name="Spring S."/>
            <person name="Goker M."/>
            <person name="Wirth R."/>
            <person name="Woyke T."/>
            <person name="Bristow J."/>
            <person name="Eisen J."/>
            <person name="Markowitz V."/>
            <person name="Hugenholtz P."/>
            <person name="Klenk H."/>
            <person name="Kyrpides N."/>
        </authorList>
    </citation>
    <scope>NUCLEOTIDE SEQUENCE [LARGE SCALE GENOMIC DNA]</scope>
    <source>
        <strain evidence="14">DSM 14429 / JCM 11212 / NBRC 100878 / IC-017</strain>
    </source>
</reference>
<name>E1QV73_VULDI</name>
<dbReference type="Pfam" id="PF00155">
    <property type="entry name" value="Aminotran_1_2"/>
    <property type="match status" value="1"/>
</dbReference>
<gene>
    <name evidence="13" type="ordered locus">Vdis_0604</name>
</gene>
<dbReference type="Gene3D" id="3.40.640.10">
    <property type="entry name" value="Type I PLP-dependent aspartate aminotransferase-like (Major domain)"/>
    <property type="match status" value="1"/>
</dbReference>
<keyword evidence="9" id="KW-0368">Histidine biosynthesis</keyword>
<keyword evidence="5 13" id="KW-0032">Aminotransferase</keyword>
<keyword evidence="14" id="KW-1185">Reference proteome</keyword>
<evidence type="ECO:0000259" key="12">
    <source>
        <dbReference type="Pfam" id="PF00155"/>
    </source>
</evidence>
<dbReference type="GO" id="GO:0000105">
    <property type="term" value="P:L-histidine biosynthetic process"/>
    <property type="evidence" value="ECO:0007669"/>
    <property type="project" value="UniProtKB-KW"/>
</dbReference>
<comment type="catalytic activity">
    <reaction evidence="10">
        <text>L-histidinol phosphate + 2-oxoglutarate = 3-(imidazol-4-yl)-2-oxopropyl phosphate + L-glutamate</text>
        <dbReference type="Rhea" id="RHEA:23744"/>
        <dbReference type="ChEBI" id="CHEBI:16810"/>
        <dbReference type="ChEBI" id="CHEBI:29985"/>
        <dbReference type="ChEBI" id="CHEBI:57766"/>
        <dbReference type="ChEBI" id="CHEBI:57980"/>
        <dbReference type="EC" id="2.6.1.9"/>
    </reaction>
</comment>
<dbReference type="GeneID" id="9751524"/>
<dbReference type="InterPro" id="IPR015421">
    <property type="entry name" value="PyrdxlP-dep_Trfase_major"/>
</dbReference>
<dbReference type="eggNOG" id="arCOG04273">
    <property type="taxonomic scope" value="Archaea"/>
</dbReference>
<evidence type="ECO:0000256" key="4">
    <source>
        <dbReference type="ARBA" id="ARBA00012748"/>
    </source>
</evidence>
<dbReference type="InterPro" id="IPR004839">
    <property type="entry name" value="Aminotransferase_I/II_large"/>
</dbReference>
<evidence type="ECO:0000256" key="2">
    <source>
        <dbReference type="ARBA" id="ARBA00005011"/>
    </source>
</evidence>
<evidence type="ECO:0000256" key="6">
    <source>
        <dbReference type="ARBA" id="ARBA00022605"/>
    </source>
</evidence>
<dbReference type="GO" id="GO:0030170">
    <property type="term" value="F:pyridoxal phosphate binding"/>
    <property type="evidence" value="ECO:0007669"/>
    <property type="project" value="InterPro"/>
</dbReference>
<sequence>MSWKGVLSLNFYEEPNVGYKVHRLHFNENLFLPREYYEKLLTVLLDPDMIRYYTEPLNPTFNEALAKYLNIDVNNVFSVAGGDEGLRLLIQFALHGFRKVLIVEPTYSMPKVLAESMRVDTDQFLLKEDTYELDIDGIVKIGDSYDVIYICNPNNPTGNLFNRELIEYLLPRVKSLVVIDEAYAEFARYSLTDLIRDYDNLAIVRTFSKAWGLAGLRVGYVVASDVVINGLSRLSLSHNIPYPSMALVLRALELRDYVERSIDEMINVREYMIKSLRDLDLRPIPSVTNFVTFHVGSPNRADDIYSKLFNKGFVVRNLSGKVLCEDCLRVTVPPKPIATEFIDALDDVLRGLNK</sequence>